<keyword evidence="3" id="KW-1133">Transmembrane helix</keyword>
<dbReference type="EMBL" id="KE123491">
    <property type="protein sequence ID" value="EUT87222.1"/>
    <property type="molecule type" value="Genomic_DNA"/>
</dbReference>
<dbReference type="Gene3D" id="3.10.20.90">
    <property type="entry name" value="Phosphatidylinositol 3-kinase Catalytic Subunit, Chain A, domain 1"/>
    <property type="match status" value="1"/>
</dbReference>
<dbReference type="Gene3D" id="3.30.70.330">
    <property type="match status" value="1"/>
</dbReference>
<evidence type="ECO:0000259" key="4">
    <source>
        <dbReference type="PROSITE" id="PS50053"/>
    </source>
</evidence>
<dbReference type="InterPro" id="IPR034240">
    <property type="entry name" value="eIF3G_RRM"/>
</dbReference>
<dbReference type="PROSITE" id="PS50102">
    <property type="entry name" value="RRM"/>
    <property type="match status" value="1"/>
</dbReference>
<evidence type="ECO:0000256" key="3">
    <source>
        <dbReference type="SAM" id="Phobius"/>
    </source>
</evidence>
<dbReference type="InterPro" id="IPR012677">
    <property type="entry name" value="Nucleotide-bd_a/b_plait_sf"/>
</dbReference>
<dbReference type="Pfam" id="PF00240">
    <property type="entry name" value="ubiquitin"/>
    <property type="match status" value="1"/>
</dbReference>
<gene>
    <name evidence="6" type="ORF">PFAG_02046</name>
</gene>
<keyword evidence="1 2" id="KW-0694">RNA-binding</keyword>
<protein>
    <recommendedName>
        <fullName evidence="7">RRM domain-containing protein</fullName>
    </recommendedName>
</protein>
<dbReference type="InterPro" id="IPR029071">
    <property type="entry name" value="Ubiquitin-like_domsf"/>
</dbReference>
<dbReference type="AlphaFoldDB" id="W7FJW5"/>
<feature type="domain" description="Ubiquitin-like" evidence="4">
    <location>
        <begin position="69"/>
        <end position="129"/>
    </location>
</feature>
<dbReference type="InterPro" id="IPR000504">
    <property type="entry name" value="RRM_dom"/>
</dbReference>
<dbReference type="Proteomes" id="UP000030666">
    <property type="component" value="Unassembled WGS sequence"/>
</dbReference>
<dbReference type="CDD" id="cd12408">
    <property type="entry name" value="RRM_eIF3G_like"/>
    <property type="match status" value="1"/>
</dbReference>
<dbReference type="PANTHER" id="PTHR10352">
    <property type="entry name" value="EUKARYOTIC TRANSLATION INITIATION FACTOR 3 SUBUNIT G"/>
    <property type="match status" value="1"/>
</dbReference>
<accession>W7FJW5</accession>
<dbReference type="InterPro" id="IPR035979">
    <property type="entry name" value="RBD_domain_sf"/>
</dbReference>
<name>W7FJW5_PLAFA</name>
<proteinExistence type="predicted"/>
<evidence type="ECO:0000256" key="2">
    <source>
        <dbReference type="PROSITE-ProRule" id="PRU00176"/>
    </source>
</evidence>
<dbReference type="GO" id="GO:0003723">
    <property type="term" value="F:RNA binding"/>
    <property type="evidence" value="ECO:0007669"/>
    <property type="project" value="UniProtKB-UniRule"/>
</dbReference>
<evidence type="ECO:0000313" key="6">
    <source>
        <dbReference type="EMBL" id="EUT87222.1"/>
    </source>
</evidence>
<feature type="domain" description="RRM" evidence="5">
    <location>
        <begin position="539"/>
        <end position="613"/>
    </location>
</feature>
<feature type="transmembrane region" description="Helical" evidence="3">
    <location>
        <begin position="290"/>
        <end position="310"/>
    </location>
</feature>
<dbReference type="OrthoDB" id="1749473at2759"/>
<evidence type="ECO:0000259" key="5">
    <source>
        <dbReference type="PROSITE" id="PS50102"/>
    </source>
</evidence>
<keyword evidence="3" id="KW-0812">Transmembrane</keyword>
<organism evidence="6">
    <name type="scientific">Plasmodium falciparum Santa Lucia</name>
    <dbReference type="NCBI Taxonomy" id="478859"/>
    <lineage>
        <taxon>Eukaryota</taxon>
        <taxon>Sar</taxon>
        <taxon>Alveolata</taxon>
        <taxon>Apicomplexa</taxon>
        <taxon>Aconoidasida</taxon>
        <taxon>Haemosporida</taxon>
        <taxon>Plasmodiidae</taxon>
        <taxon>Plasmodium</taxon>
        <taxon>Plasmodium (Laverania)</taxon>
    </lineage>
</organism>
<dbReference type="SUPFAM" id="SSF54236">
    <property type="entry name" value="Ubiquitin-like"/>
    <property type="match status" value="1"/>
</dbReference>
<dbReference type="SMART" id="SM00360">
    <property type="entry name" value="RRM"/>
    <property type="match status" value="1"/>
</dbReference>
<evidence type="ECO:0008006" key="7">
    <source>
        <dbReference type="Google" id="ProtNLM"/>
    </source>
</evidence>
<dbReference type="Pfam" id="PF00076">
    <property type="entry name" value="RRM_1"/>
    <property type="match status" value="1"/>
</dbReference>
<evidence type="ECO:0000256" key="1">
    <source>
        <dbReference type="ARBA" id="ARBA00022884"/>
    </source>
</evidence>
<dbReference type="SUPFAM" id="SSF54928">
    <property type="entry name" value="RNA-binding domain, RBD"/>
    <property type="match status" value="1"/>
</dbReference>
<sequence>MIKKVHICLFIIFFYVIFLIHICKGIRLQNYKNERINNRHMLNTIRNNVSIYQNKHISNNNTKENKCNIMINYYDKSNIFCKSFLLSMEEKDNIKNIKKKIEEIYGIPLTLQEILYDNKKLENNITIQNIIKDKQIKILNLRLITILPHLFLQKDDDNNTNKRNDVSSSSSSSSLYNNEYIKSNKRITYLKNKLTYYGYLTLLNEYKKLSHILENKKYILKNDDILESFKSFDQEFEKTLKNNNINLHKIKKEINKLKHIDKKKLLLRLEVDYPLMSNNLTKRIKQLFQYYYMGDITTIIKFSIFFYILYKYADYPNHIKKFFLYLSILFLISPFKPFYKFSHFLFFSVPNNILFSEKKWADIDVDDDESINDNEIKKKWEDIDADDDLEANKKLSYFTNYENGIKVVTKYSENLKKQTVKVTKKIQEVVIKKKLNKEINNRLNLKNFNIDIHSSVTVEPTDVVNIEVPKNNPLDFLKDTEYDYLFAEQTNKTAKDLKNRFKILKDEETEDVKAEDPSKAAGRREGLYYRPHDTQNKECTVRVTNLSEDVNENELSNLFGKVGNIVRMFLAKHKETQNSKGFAFITYSKREEAKRAIEKLNRHGFENLLLSVI</sequence>
<keyword evidence="3" id="KW-0472">Membrane</keyword>
<feature type="transmembrane region" description="Helical" evidence="3">
    <location>
        <begin position="322"/>
        <end position="339"/>
    </location>
</feature>
<dbReference type="PROSITE" id="PS50053">
    <property type="entry name" value="UBIQUITIN_2"/>
    <property type="match status" value="1"/>
</dbReference>
<dbReference type="InterPro" id="IPR000626">
    <property type="entry name" value="Ubiquitin-like_dom"/>
</dbReference>
<reference evidence="6" key="1">
    <citation type="submission" date="2013-02" db="EMBL/GenBank/DDBJ databases">
        <title>The Genome Sequence of Plasmodium falciparum Santa Lucia.</title>
        <authorList>
            <consortium name="The Broad Institute Genome Sequencing Platform"/>
            <consortium name="The Broad Institute Genome Sequencing Center for Infectious Disease"/>
            <person name="Neafsey D."/>
            <person name="Cheeseman I."/>
            <person name="Volkman S."/>
            <person name="Adams J."/>
            <person name="Walker B."/>
            <person name="Young S.K."/>
            <person name="Zeng Q."/>
            <person name="Gargeya S."/>
            <person name="Fitzgerald M."/>
            <person name="Haas B."/>
            <person name="Abouelleil A."/>
            <person name="Alvarado L."/>
            <person name="Arachchi H.M."/>
            <person name="Berlin A.M."/>
            <person name="Chapman S.B."/>
            <person name="Dewar J."/>
            <person name="Goldberg J."/>
            <person name="Griggs A."/>
            <person name="Gujja S."/>
            <person name="Hansen M."/>
            <person name="Howarth C."/>
            <person name="Imamovic A."/>
            <person name="Larimer J."/>
            <person name="McCowan C."/>
            <person name="Murphy C."/>
            <person name="Neiman D."/>
            <person name="Pearson M."/>
            <person name="Priest M."/>
            <person name="Roberts A."/>
            <person name="Saif S."/>
            <person name="Shea T."/>
            <person name="Sisk P."/>
            <person name="Sykes S."/>
            <person name="Wortman J."/>
            <person name="Nusbaum C."/>
            <person name="Birren B."/>
        </authorList>
    </citation>
    <scope>NUCLEOTIDE SEQUENCE [LARGE SCALE GENOMIC DNA]</scope>
    <source>
        <strain evidence="6">Santa Lucia</strain>
    </source>
</reference>